<protein>
    <submittedName>
        <fullName evidence="2">Uncharacterized protein</fullName>
    </submittedName>
</protein>
<feature type="signal peptide" evidence="1">
    <location>
        <begin position="1"/>
        <end position="18"/>
    </location>
</feature>
<evidence type="ECO:0000256" key="1">
    <source>
        <dbReference type="SAM" id="SignalP"/>
    </source>
</evidence>
<sequence>MKMYLVFLIAFFYQFNHALCQTTIIAKRTTDAIYVAVDSKTQLVSIGRKGDEVHIDTVNICKAWHNGKVGFALAGRYLFESKKVALQLSHLTDPVELYNAHAPLFGRMLLDSLKKIKEGNPEYFNLQFGKDTGEVASIIAFGFQGDSLCMVQSTFNIVYNEKGELDIEVKPIIEDYGVYAAGYYDHIEEDLISPEFWRKRKRIDQGLKELINREAKYHPMHVGGPINIIKVQNGTIEWITKNDVCIE</sequence>
<name>A0A1M5G0W0_9BACT</name>
<evidence type="ECO:0000313" key="2">
    <source>
        <dbReference type="EMBL" id="SHF97284.1"/>
    </source>
</evidence>
<evidence type="ECO:0000313" key="3">
    <source>
        <dbReference type="Proteomes" id="UP000184368"/>
    </source>
</evidence>
<dbReference type="EMBL" id="FQUO01000015">
    <property type="protein sequence ID" value="SHF97284.1"/>
    <property type="molecule type" value="Genomic_DNA"/>
</dbReference>
<dbReference type="AlphaFoldDB" id="A0A1M5G0W0"/>
<dbReference type="RefSeq" id="WP_143157399.1">
    <property type="nucleotide sequence ID" value="NZ_FQUO01000015.1"/>
</dbReference>
<gene>
    <name evidence="2" type="ORF">SAMN05444008_11551</name>
</gene>
<dbReference type="Proteomes" id="UP000184368">
    <property type="component" value="Unassembled WGS sequence"/>
</dbReference>
<feature type="chain" id="PRO_5012206210" evidence="1">
    <location>
        <begin position="19"/>
        <end position="247"/>
    </location>
</feature>
<proteinExistence type="predicted"/>
<accession>A0A1M5G0W0</accession>
<reference evidence="2 3" key="1">
    <citation type="submission" date="2016-11" db="EMBL/GenBank/DDBJ databases">
        <authorList>
            <person name="Jaros S."/>
            <person name="Januszkiewicz K."/>
            <person name="Wedrychowicz H."/>
        </authorList>
    </citation>
    <scope>NUCLEOTIDE SEQUENCE [LARGE SCALE GENOMIC DNA]</scope>
    <source>
        <strain evidence="2 3">DSM 26897</strain>
    </source>
</reference>
<organism evidence="2 3">
    <name type="scientific">Cnuella takakiae</name>
    <dbReference type="NCBI Taxonomy" id="1302690"/>
    <lineage>
        <taxon>Bacteria</taxon>
        <taxon>Pseudomonadati</taxon>
        <taxon>Bacteroidota</taxon>
        <taxon>Chitinophagia</taxon>
        <taxon>Chitinophagales</taxon>
        <taxon>Chitinophagaceae</taxon>
        <taxon>Cnuella</taxon>
    </lineage>
</organism>
<dbReference type="STRING" id="1302690.BUE76_10565"/>
<dbReference type="OrthoDB" id="9871186at2"/>
<keyword evidence="3" id="KW-1185">Reference proteome</keyword>
<keyword evidence="1" id="KW-0732">Signal</keyword>